<sequence length="81" mass="8917">MKSMLAVILSTLLFITAGNALAAKKEGKAYGAGGVSEEHMSESAAEHRKAYAGEKEKKMEEEMAGEKEKKEKKEKKTKKEK</sequence>
<name>A0A558DFB2_9GAMM</name>
<dbReference type="AlphaFoldDB" id="A0A558DFB2"/>
<feature type="region of interest" description="Disordered" evidence="1">
    <location>
        <begin position="34"/>
        <end position="81"/>
    </location>
</feature>
<evidence type="ECO:0000256" key="2">
    <source>
        <dbReference type="SAM" id="SignalP"/>
    </source>
</evidence>
<keyword evidence="2" id="KW-0732">Signal</keyword>
<proteinExistence type="predicted"/>
<feature type="chain" id="PRO_5021957718" description="Pentapeptide MXKDX repeat protein" evidence="2">
    <location>
        <begin position="23"/>
        <end position="81"/>
    </location>
</feature>
<evidence type="ECO:0000313" key="3">
    <source>
        <dbReference type="EMBL" id="TVT59714.1"/>
    </source>
</evidence>
<evidence type="ECO:0008006" key="5">
    <source>
        <dbReference type="Google" id="ProtNLM"/>
    </source>
</evidence>
<accession>A0A558DFB2</accession>
<protein>
    <recommendedName>
        <fullName evidence="5">Pentapeptide MXKDX repeat protein</fullName>
    </recommendedName>
</protein>
<evidence type="ECO:0000256" key="1">
    <source>
        <dbReference type="SAM" id="MobiDB-lite"/>
    </source>
</evidence>
<organism evidence="3 4">
    <name type="scientific">Sedimenticola thiotaurini</name>
    <dbReference type="NCBI Taxonomy" id="1543721"/>
    <lineage>
        <taxon>Bacteria</taxon>
        <taxon>Pseudomonadati</taxon>
        <taxon>Pseudomonadota</taxon>
        <taxon>Gammaproteobacteria</taxon>
        <taxon>Chromatiales</taxon>
        <taxon>Sedimenticolaceae</taxon>
        <taxon>Sedimenticola</taxon>
    </lineage>
</organism>
<evidence type="ECO:0000313" key="4">
    <source>
        <dbReference type="Proteomes" id="UP000317355"/>
    </source>
</evidence>
<dbReference type="Proteomes" id="UP000317355">
    <property type="component" value="Unassembled WGS sequence"/>
</dbReference>
<feature type="compositionally biased region" description="Basic and acidic residues" evidence="1">
    <location>
        <begin position="36"/>
        <end position="71"/>
    </location>
</feature>
<reference evidence="3 4" key="1">
    <citation type="submission" date="2019-07" db="EMBL/GenBank/DDBJ databases">
        <title>The pathways for chlorine oxyanion respiration interact through the shared metabolite chlorate.</title>
        <authorList>
            <person name="Barnum T.P."/>
            <person name="Cheng Y."/>
            <person name="Hill K.A."/>
            <person name="Lucas L.N."/>
            <person name="Carlson H.K."/>
            <person name="Coates J.D."/>
        </authorList>
    </citation>
    <scope>NUCLEOTIDE SEQUENCE [LARGE SCALE GENOMIC DNA]</scope>
    <source>
        <strain evidence="3">BK-3</strain>
    </source>
</reference>
<feature type="signal peptide" evidence="2">
    <location>
        <begin position="1"/>
        <end position="22"/>
    </location>
</feature>
<gene>
    <name evidence="3" type="ORF">FHK82_01670</name>
</gene>
<dbReference type="EMBL" id="VMRY01000003">
    <property type="protein sequence ID" value="TVT59714.1"/>
    <property type="molecule type" value="Genomic_DNA"/>
</dbReference>
<comment type="caution">
    <text evidence="3">The sequence shown here is derived from an EMBL/GenBank/DDBJ whole genome shotgun (WGS) entry which is preliminary data.</text>
</comment>
<feature type="compositionally biased region" description="Basic residues" evidence="1">
    <location>
        <begin position="72"/>
        <end position="81"/>
    </location>
</feature>